<dbReference type="EMBL" id="UYRU01081049">
    <property type="protein sequence ID" value="VDN31588.1"/>
    <property type="molecule type" value="Genomic_DNA"/>
</dbReference>
<evidence type="ECO:0000313" key="2">
    <source>
        <dbReference type="EMBL" id="VDN31588.1"/>
    </source>
</evidence>
<feature type="non-terminal residue" evidence="2">
    <location>
        <position position="98"/>
    </location>
</feature>
<reference evidence="2 3" key="1">
    <citation type="submission" date="2018-11" db="EMBL/GenBank/DDBJ databases">
        <authorList>
            <consortium name="Pathogen Informatics"/>
        </authorList>
    </citation>
    <scope>NUCLEOTIDE SEQUENCE [LARGE SCALE GENOMIC DNA]</scope>
</reference>
<keyword evidence="3" id="KW-1185">Reference proteome</keyword>
<accession>A0A3P7N850</accession>
<feature type="compositionally biased region" description="Basic and acidic residues" evidence="1">
    <location>
        <begin position="43"/>
        <end position="54"/>
    </location>
</feature>
<evidence type="ECO:0000313" key="3">
    <source>
        <dbReference type="Proteomes" id="UP000281553"/>
    </source>
</evidence>
<sequence length="98" mass="10479">MKLDNAGSSEIENVSTDNLEAGLADFFGDEPASKPPVATNKLGDNRPKSKHSQEATKSSVPANKVVEHAGSDNCFNGLLIYERTEQGAEDVDSAQEEE</sequence>
<evidence type="ECO:0000256" key="1">
    <source>
        <dbReference type="SAM" id="MobiDB-lite"/>
    </source>
</evidence>
<feature type="region of interest" description="Disordered" evidence="1">
    <location>
        <begin position="25"/>
        <end position="68"/>
    </location>
</feature>
<dbReference type="OrthoDB" id="372487at2759"/>
<dbReference type="Proteomes" id="UP000281553">
    <property type="component" value="Unassembled WGS sequence"/>
</dbReference>
<name>A0A3P7N850_DIBLA</name>
<protein>
    <submittedName>
        <fullName evidence="2">Uncharacterized protein</fullName>
    </submittedName>
</protein>
<proteinExistence type="predicted"/>
<dbReference type="AlphaFoldDB" id="A0A3P7N850"/>
<organism evidence="2 3">
    <name type="scientific">Dibothriocephalus latus</name>
    <name type="common">Fish tapeworm</name>
    <name type="synonym">Diphyllobothrium latum</name>
    <dbReference type="NCBI Taxonomy" id="60516"/>
    <lineage>
        <taxon>Eukaryota</taxon>
        <taxon>Metazoa</taxon>
        <taxon>Spiralia</taxon>
        <taxon>Lophotrochozoa</taxon>
        <taxon>Platyhelminthes</taxon>
        <taxon>Cestoda</taxon>
        <taxon>Eucestoda</taxon>
        <taxon>Diphyllobothriidea</taxon>
        <taxon>Diphyllobothriidae</taxon>
        <taxon>Dibothriocephalus</taxon>
    </lineage>
</organism>
<gene>
    <name evidence="2" type="ORF">DILT_LOCUS15784</name>
</gene>